<feature type="region of interest" description="Disordered" evidence="6">
    <location>
        <begin position="264"/>
        <end position="299"/>
    </location>
</feature>
<evidence type="ECO:0000313" key="7">
    <source>
        <dbReference type="EMBL" id="JAS21378.1"/>
    </source>
</evidence>
<dbReference type="AlphaFoldDB" id="A0A1B6D6R8"/>
<dbReference type="Gene3D" id="2.40.30.10">
    <property type="entry name" value="Translation factors"/>
    <property type="match status" value="2"/>
</dbReference>
<dbReference type="GO" id="GO:0006412">
    <property type="term" value="P:translation"/>
    <property type="evidence" value="ECO:0007669"/>
    <property type="project" value="InterPro"/>
</dbReference>
<dbReference type="SUPFAM" id="SSF50447">
    <property type="entry name" value="Translation proteins"/>
    <property type="match status" value="1"/>
</dbReference>
<dbReference type="PANTHER" id="PTHR11229:SF8">
    <property type="entry name" value="LARGE RIBOSOMAL SUBUNIT PROTEIN UL3M"/>
    <property type="match status" value="1"/>
</dbReference>
<reference evidence="7" key="1">
    <citation type="submission" date="2015-12" db="EMBL/GenBank/DDBJ databases">
        <title>De novo transcriptome assembly of four potential Pierce s Disease insect vectors from Arizona vineyards.</title>
        <authorList>
            <person name="Tassone E.E."/>
        </authorList>
    </citation>
    <scope>NUCLEOTIDE SEQUENCE</scope>
</reference>
<dbReference type="GO" id="GO:0003735">
    <property type="term" value="F:structural constituent of ribosome"/>
    <property type="evidence" value="ECO:0007669"/>
    <property type="project" value="InterPro"/>
</dbReference>
<keyword evidence="2" id="KW-0689">Ribosomal protein</keyword>
<keyword evidence="3" id="KW-0687">Ribonucleoprotein</keyword>
<dbReference type="Pfam" id="PF00297">
    <property type="entry name" value="Ribosomal_L3"/>
    <property type="match status" value="1"/>
</dbReference>
<gene>
    <name evidence="7" type="ORF">g.1884</name>
</gene>
<name>A0A1B6D6R8_9HEMI</name>
<accession>A0A1B6D6R8</accession>
<dbReference type="InterPro" id="IPR000597">
    <property type="entry name" value="Ribosomal_uL3"/>
</dbReference>
<evidence type="ECO:0000256" key="1">
    <source>
        <dbReference type="ARBA" id="ARBA00006540"/>
    </source>
</evidence>
<dbReference type="FunFam" id="2.40.30.10:FF:000049">
    <property type="entry name" value="39S ribosomal protein L3, mitochondrial"/>
    <property type="match status" value="1"/>
</dbReference>
<evidence type="ECO:0000256" key="5">
    <source>
        <dbReference type="ARBA" id="ARBA00035396"/>
    </source>
</evidence>
<proteinExistence type="inferred from homology"/>
<evidence type="ECO:0000256" key="2">
    <source>
        <dbReference type="ARBA" id="ARBA00022980"/>
    </source>
</evidence>
<dbReference type="EMBL" id="GEDC01015920">
    <property type="protein sequence ID" value="JAS21378.1"/>
    <property type="molecule type" value="Transcribed_RNA"/>
</dbReference>
<evidence type="ECO:0000256" key="6">
    <source>
        <dbReference type="SAM" id="MobiDB-lite"/>
    </source>
</evidence>
<dbReference type="NCBIfam" id="TIGR03625">
    <property type="entry name" value="L3_bact"/>
    <property type="match status" value="1"/>
</dbReference>
<dbReference type="PANTHER" id="PTHR11229">
    <property type="entry name" value="50S RIBOSOMAL PROTEIN L3"/>
    <property type="match status" value="1"/>
</dbReference>
<evidence type="ECO:0000256" key="3">
    <source>
        <dbReference type="ARBA" id="ARBA00023274"/>
    </source>
</evidence>
<organism evidence="7">
    <name type="scientific">Clastoptera arizonana</name>
    <name type="common">Arizona spittle bug</name>
    <dbReference type="NCBI Taxonomy" id="38151"/>
    <lineage>
        <taxon>Eukaryota</taxon>
        <taxon>Metazoa</taxon>
        <taxon>Ecdysozoa</taxon>
        <taxon>Arthropoda</taxon>
        <taxon>Hexapoda</taxon>
        <taxon>Insecta</taxon>
        <taxon>Pterygota</taxon>
        <taxon>Neoptera</taxon>
        <taxon>Paraneoptera</taxon>
        <taxon>Hemiptera</taxon>
        <taxon>Auchenorrhyncha</taxon>
        <taxon>Cercopoidea</taxon>
        <taxon>Clastopteridae</taxon>
        <taxon>Clastoptera</taxon>
    </lineage>
</organism>
<dbReference type="GO" id="GO:0005762">
    <property type="term" value="C:mitochondrial large ribosomal subunit"/>
    <property type="evidence" value="ECO:0007669"/>
    <property type="project" value="TreeGrafter"/>
</dbReference>
<dbReference type="InterPro" id="IPR009000">
    <property type="entry name" value="Transl_B-barrel_sf"/>
</dbReference>
<protein>
    <recommendedName>
        <fullName evidence="4">Large ribosomal subunit protein uL3m</fullName>
    </recommendedName>
    <alternativeName>
        <fullName evidence="5">39S ribosomal protein L3, mitochondrial</fullName>
    </alternativeName>
</protein>
<dbReference type="InterPro" id="IPR019927">
    <property type="entry name" value="Ribosomal_uL3_bac/org-type"/>
</dbReference>
<evidence type="ECO:0000256" key="4">
    <source>
        <dbReference type="ARBA" id="ARBA00035209"/>
    </source>
</evidence>
<sequence length="391" mass="43910">MSGFCSKALTLISTPNILKSTSSRLIPSIHSFGGVTINQIRGRKPKTPVNVVQMRYPLWYLKKENTLHNENLTQENKEFVKEIVHDKFGPPAIISGISTYQINSPLKNAPLSKGDWKPKTRRTGLIGRKIGIYPMWDKNGKIIWTTLVQIVDNHVVKYTPPEEYVPTPSPKLKYRENNRYGCLLVGAESVDPQCYTKEYSGLFAKAGLMPKRVLGRFFISPEAAIQPGTPLLAAHYSPGDVVDVVGSTKYRGFQGVMKRHGFKGMPASHGVTKTHRRGGNTGGGGEKGRVWPGTKKPGHMGNRLRRCRGLVVWRVNTKYNVLYLQGLGIPGETNKIVYIYDTLLPLRKLKEAPKNFPTYAPEDSEEQLPENLYHENVHQFTEPTITFTPQK</sequence>
<comment type="similarity">
    <text evidence="1">Belongs to the universal ribosomal protein uL3 family.</text>
</comment>